<name>A0A9P5ZFX2_9AGAR</name>
<dbReference type="PANTHER" id="PTHR38041:SF1">
    <property type="entry name" value="CHORISMATE MUTASE"/>
    <property type="match status" value="1"/>
</dbReference>
<evidence type="ECO:0000256" key="1">
    <source>
        <dbReference type="ARBA" id="ARBA00023235"/>
    </source>
</evidence>
<keyword evidence="5" id="KW-1185">Reference proteome</keyword>
<dbReference type="OrthoDB" id="2843337at2759"/>
<dbReference type="SMART" id="SM00830">
    <property type="entry name" value="CM_2"/>
    <property type="match status" value="1"/>
</dbReference>
<dbReference type="Pfam" id="PF01817">
    <property type="entry name" value="CM_2"/>
    <property type="match status" value="1"/>
</dbReference>
<feature type="domain" description="Chorismate mutase" evidence="3">
    <location>
        <begin position="65"/>
        <end position="155"/>
    </location>
</feature>
<keyword evidence="1" id="KW-0413">Isomerase</keyword>
<organism evidence="4 5">
    <name type="scientific">Pholiota conissans</name>
    <dbReference type="NCBI Taxonomy" id="109636"/>
    <lineage>
        <taxon>Eukaryota</taxon>
        <taxon>Fungi</taxon>
        <taxon>Dikarya</taxon>
        <taxon>Basidiomycota</taxon>
        <taxon>Agaricomycotina</taxon>
        <taxon>Agaricomycetes</taxon>
        <taxon>Agaricomycetidae</taxon>
        <taxon>Agaricales</taxon>
        <taxon>Agaricineae</taxon>
        <taxon>Strophariaceae</taxon>
        <taxon>Pholiota</taxon>
    </lineage>
</organism>
<evidence type="ECO:0000256" key="2">
    <source>
        <dbReference type="SAM" id="SignalP"/>
    </source>
</evidence>
<dbReference type="InterPro" id="IPR036263">
    <property type="entry name" value="Chorismate_II_sf"/>
</dbReference>
<dbReference type="GO" id="GO:0046417">
    <property type="term" value="P:chorismate metabolic process"/>
    <property type="evidence" value="ECO:0007669"/>
    <property type="project" value="InterPro"/>
</dbReference>
<accession>A0A9P5ZFX2</accession>
<reference evidence="4" key="1">
    <citation type="submission" date="2020-11" db="EMBL/GenBank/DDBJ databases">
        <authorList>
            <consortium name="DOE Joint Genome Institute"/>
            <person name="Ahrendt S."/>
            <person name="Riley R."/>
            <person name="Andreopoulos W."/>
            <person name="Labutti K."/>
            <person name="Pangilinan J."/>
            <person name="Ruiz-Duenas F.J."/>
            <person name="Barrasa J.M."/>
            <person name="Sanchez-Garcia M."/>
            <person name="Camarero S."/>
            <person name="Miyauchi S."/>
            <person name="Serrano A."/>
            <person name="Linde D."/>
            <person name="Babiker R."/>
            <person name="Drula E."/>
            <person name="Ayuso-Fernandez I."/>
            <person name="Pacheco R."/>
            <person name="Padilla G."/>
            <person name="Ferreira P."/>
            <person name="Barriuso J."/>
            <person name="Kellner H."/>
            <person name="Castanera R."/>
            <person name="Alfaro M."/>
            <person name="Ramirez L."/>
            <person name="Pisabarro A.G."/>
            <person name="Kuo A."/>
            <person name="Tritt A."/>
            <person name="Lipzen A."/>
            <person name="He G."/>
            <person name="Yan M."/>
            <person name="Ng V."/>
            <person name="Cullen D."/>
            <person name="Martin F."/>
            <person name="Rosso M.-N."/>
            <person name="Henrissat B."/>
            <person name="Hibbett D."/>
            <person name="Martinez A.T."/>
            <person name="Grigoriev I.V."/>
        </authorList>
    </citation>
    <scope>NUCLEOTIDE SEQUENCE</scope>
    <source>
        <strain evidence="4">CIRM-BRFM 674</strain>
    </source>
</reference>
<dbReference type="InterPro" id="IPR036979">
    <property type="entry name" value="CM_dom_sf"/>
</dbReference>
<dbReference type="Proteomes" id="UP000807469">
    <property type="component" value="Unassembled WGS sequence"/>
</dbReference>
<feature type="signal peptide" evidence="2">
    <location>
        <begin position="1"/>
        <end position="23"/>
    </location>
</feature>
<dbReference type="AlphaFoldDB" id="A0A9P5ZFX2"/>
<evidence type="ECO:0000259" key="3">
    <source>
        <dbReference type="PROSITE" id="PS51168"/>
    </source>
</evidence>
<feature type="chain" id="PRO_5040414728" description="Chorismate mutase domain-containing protein" evidence="2">
    <location>
        <begin position="24"/>
        <end position="163"/>
    </location>
</feature>
<dbReference type="InterPro" id="IPR051331">
    <property type="entry name" value="Chorismate_mutase-related"/>
</dbReference>
<evidence type="ECO:0000313" key="5">
    <source>
        <dbReference type="Proteomes" id="UP000807469"/>
    </source>
</evidence>
<sequence length="163" mass="17743">MRSLIFATIFLVLLAGDFSQALSKTLEEDRDFAKACYGNLLPVLAPSAENRTVPWGSPSIVNGPSTCRSSLDEVRAGIDDIDVQLLELLSQRAAFVREATRFKALRGDVDVPSRDAQVIKEAVTNAPAVHLPQTIASAVFTAIINASVSFELCIFDSFYERGH</sequence>
<keyword evidence="2" id="KW-0732">Signal</keyword>
<gene>
    <name evidence="4" type="ORF">BDN70DRAFT_538915</name>
</gene>
<dbReference type="PANTHER" id="PTHR38041">
    <property type="entry name" value="CHORISMATE MUTASE"/>
    <property type="match status" value="1"/>
</dbReference>
<comment type="caution">
    <text evidence="4">The sequence shown here is derived from an EMBL/GenBank/DDBJ whole genome shotgun (WGS) entry which is preliminary data.</text>
</comment>
<dbReference type="EMBL" id="MU155134">
    <property type="protein sequence ID" value="KAF9485699.1"/>
    <property type="molecule type" value="Genomic_DNA"/>
</dbReference>
<protein>
    <recommendedName>
        <fullName evidence="3">Chorismate mutase domain-containing protein</fullName>
    </recommendedName>
</protein>
<dbReference type="SUPFAM" id="SSF48600">
    <property type="entry name" value="Chorismate mutase II"/>
    <property type="match status" value="1"/>
</dbReference>
<dbReference type="PROSITE" id="PS51168">
    <property type="entry name" value="CHORISMATE_MUT_2"/>
    <property type="match status" value="1"/>
</dbReference>
<proteinExistence type="predicted"/>
<evidence type="ECO:0000313" key="4">
    <source>
        <dbReference type="EMBL" id="KAF9485699.1"/>
    </source>
</evidence>
<dbReference type="Gene3D" id="1.20.59.10">
    <property type="entry name" value="Chorismate mutase"/>
    <property type="match status" value="1"/>
</dbReference>
<dbReference type="GO" id="GO:0009697">
    <property type="term" value="P:salicylic acid biosynthetic process"/>
    <property type="evidence" value="ECO:0007669"/>
    <property type="project" value="TreeGrafter"/>
</dbReference>
<dbReference type="InterPro" id="IPR002701">
    <property type="entry name" value="CM_II_prokaryot"/>
</dbReference>
<dbReference type="GO" id="GO:0004106">
    <property type="term" value="F:chorismate mutase activity"/>
    <property type="evidence" value="ECO:0007669"/>
    <property type="project" value="InterPro"/>
</dbReference>